<gene>
    <name evidence="6" type="ORF">Fcan01_09693</name>
</gene>
<keyword evidence="1" id="KW-0677">Repeat</keyword>
<feature type="compositionally biased region" description="Basic residues" evidence="4">
    <location>
        <begin position="356"/>
        <end position="370"/>
    </location>
</feature>
<evidence type="ECO:0000256" key="1">
    <source>
        <dbReference type="ARBA" id="ARBA00022737"/>
    </source>
</evidence>
<reference evidence="6 7" key="1">
    <citation type="submission" date="2015-12" db="EMBL/GenBank/DDBJ databases">
        <title>The genome of Folsomia candida.</title>
        <authorList>
            <person name="Faddeeva A."/>
            <person name="Derks M.F."/>
            <person name="Anvar Y."/>
            <person name="Smit S."/>
            <person name="Van Straalen N."/>
            <person name="Roelofs D."/>
        </authorList>
    </citation>
    <scope>NUCLEOTIDE SEQUENCE [LARGE SCALE GENOMIC DNA]</scope>
    <source>
        <strain evidence="6 7">VU population</strain>
        <tissue evidence="6">Whole body</tissue>
    </source>
</reference>
<dbReference type="Gene3D" id="3.30.70.330">
    <property type="match status" value="2"/>
</dbReference>
<dbReference type="CDD" id="cd12635">
    <property type="entry name" value="RRM2_CELF3_4_5_6"/>
    <property type="match status" value="1"/>
</dbReference>
<keyword evidence="2 3" id="KW-0694">RNA-binding</keyword>
<dbReference type="SUPFAM" id="SSF54928">
    <property type="entry name" value="RNA-binding domain, RBD"/>
    <property type="match status" value="1"/>
</dbReference>
<dbReference type="InterPro" id="IPR035979">
    <property type="entry name" value="RBD_domain_sf"/>
</dbReference>
<dbReference type="InterPro" id="IPR000504">
    <property type="entry name" value="RRM_dom"/>
</dbReference>
<evidence type="ECO:0000313" key="7">
    <source>
        <dbReference type="Proteomes" id="UP000198287"/>
    </source>
</evidence>
<evidence type="ECO:0000256" key="3">
    <source>
        <dbReference type="PROSITE-ProRule" id="PRU00176"/>
    </source>
</evidence>
<evidence type="ECO:0000313" key="6">
    <source>
        <dbReference type="EMBL" id="OXA56634.1"/>
    </source>
</evidence>
<feature type="region of interest" description="Disordered" evidence="4">
    <location>
        <begin position="224"/>
        <end position="259"/>
    </location>
</feature>
<sequence>MNRPLQVKPADTGSDPLNGGGSGGAGTSRGEDRKLFVGMLSKAQKEEDIRGIFAPFGAIEECTILRGTDGQSKGCAFVKFASHAEAQGAINGLHGSTTMPGASSSLVVKFADTEKERQLRRMQQMAATSGNIMIPYGGVVPVNPLYGYYSQQPHPHHQQVVGGNGQQQNFAAALAAAALAASATTSPPSSTPSPHHHAHHHLNHLNHHHLSQQQHLSNGLTGYILNSSSTQQTPTGTSTPNSTNSLLNGNSTSSLNSPTGGGVVNGNLIHPELYNYDANLLMNPTDMPFLYMDGSGGASSNPHLAAAAAAAIQAAAATNGLGLNGNSAAAAAAAAAAMGHQGGLLSVGGGGGSNGHHPHHLNGHHHPHHHHHHAYLHHQNSAALAALAAHHIPHHPVNLSMALHGSAAATSTGNTTNGTSTNPREVKSQSNGGVVIGCGCGVCVGGEGCSVSGPEGCNLFIYHLPQEFGDTELMQMFLSFGNVISSKVFIDRATNQSKCFGFVSFDNPTSAQAAIQSMNGFQIGMKRLKVQLKRPKDASRPY</sequence>
<dbReference type="OrthoDB" id="410044at2759"/>
<dbReference type="Pfam" id="PF00076">
    <property type="entry name" value="RRM_1"/>
    <property type="match status" value="2"/>
</dbReference>
<feature type="compositionally biased region" description="Low complexity" evidence="4">
    <location>
        <begin position="226"/>
        <end position="258"/>
    </location>
</feature>
<feature type="domain" description="RRM" evidence="5">
    <location>
        <begin position="33"/>
        <end position="113"/>
    </location>
</feature>
<dbReference type="PROSITE" id="PS50102">
    <property type="entry name" value="RRM"/>
    <property type="match status" value="2"/>
</dbReference>
<dbReference type="PANTHER" id="PTHR24012">
    <property type="entry name" value="RNA BINDING PROTEIN"/>
    <property type="match status" value="1"/>
</dbReference>
<organism evidence="6 7">
    <name type="scientific">Folsomia candida</name>
    <name type="common">Springtail</name>
    <dbReference type="NCBI Taxonomy" id="158441"/>
    <lineage>
        <taxon>Eukaryota</taxon>
        <taxon>Metazoa</taxon>
        <taxon>Ecdysozoa</taxon>
        <taxon>Arthropoda</taxon>
        <taxon>Hexapoda</taxon>
        <taxon>Collembola</taxon>
        <taxon>Entomobryomorpha</taxon>
        <taxon>Isotomoidea</taxon>
        <taxon>Isotomidae</taxon>
        <taxon>Proisotominae</taxon>
        <taxon>Folsomia</taxon>
    </lineage>
</organism>
<dbReference type="InterPro" id="IPR012677">
    <property type="entry name" value="Nucleotide-bd_a/b_plait_sf"/>
</dbReference>
<dbReference type="CDD" id="cd12639">
    <property type="entry name" value="RRM3_CELF3_4_5_6"/>
    <property type="match status" value="1"/>
</dbReference>
<proteinExistence type="predicted"/>
<feature type="domain" description="RRM" evidence="5">
    <location>
        <begin position="457"/>
        <end position="535"/>
    </location>
</feature>
<dbReference type="SMART" id="SM00360">
    <property type="entry name" value="RRM"/>
    <property type="match status" value="2"/>
</dbReference>
<name>A0A226EHW7_FOLCA</name>
<dbReference type="Proteomes" id="UP000198287">
    <property type="component" value="Unassembled WGS sequence"/>
</dbReference>
<feature type="region of interest" description="Disordered" evidence="4">
    <location>
        <begin position="348"/>
        <end position="370"/>
    </location>
</feature>
<feature type="region of interest" description="Disordered" evidence="4">
    <location>
        <begin position="408"/>
        <end position="428"/>
    </location>
</feature>
<evidence type="ECO:0000256" key="4">
    <source>
        <dbReference type="SAM" id="MobiDB-lite"/>
    </source>
</evidence>
<dbReference type="FunFam" id="3.30.70.330:FF:000060">
    <property type="entry name" value="CUGBP Elav-like family member 4"/>
    <property type="match status" value="1"/>
</dbReference>
<evidence type="ECO:0000256" key="2">
    <source>
        <dbReference type="ARBA" id="ARBA00022884"/>
    </source>
</evidence>
<feature type="region of interest" description="Disordered" evidence="4">
    <location>
        <begin position="181"/>
        <end position="201"/>
    </location>
</feature>
<dbReference type="EMBL" id="LNIX01000004">
    <property type="protein sequence ID" value="OXA56634.1"/>
    <property type="molecule type" value="Genomic_DNA"/>
</dbReference>
<feature type="compositionally biased region" description="Low complexity" evidence="4">
    <location>
        <begin position="408"/>
        <end position="422"/>
    </location>
</feature>
<comment type="caution">
    <text evidence="6">The sequence shown here is derived from an EMBL/GenBank/DDBJ whole genome shotgun (WGS) entry which is preliminary data.</text>
</comment>
<keyword evidence="7" id="KW-1185">Reference proteome</keyword>
<feature type="region of interest" description="Disordered" evidence="4">
    <location>
        <begin position="1"/>
        <end position="30"/>
    </location>
</feature>
<dbReference type="STRING" id="158441.A0A226EHW7"/>
<dbReference type="GO" id="GO:0003723">
    <property type="term" value="F:RNA binding"/>
    <property type="evidence" value="ECO:0007669"/>
    <property type="project" value="UniProtKB-UniRule"/>
</dbReference>
<dbReference type="FunFam" id="3.30.70.330:FF:000007">
    <property type="entry name" value="CUGBP Elav-like family member 4 isoform 3"/>
    <property type="match status" value="1"/>
</dbReference>
<feature type="compositionally biased region" description="Gly residues" evidence="4">
    <location>
        <begin position="18"/>
        <end position="27"/>
    </location>
</feature>
<dbReference type="AlphaFoldDB" id="A0A226EHW7"/>
<accession>A0A226EHW7</accession>
<evidence type="ECO:0000259" key="5">
    <source>
        <dbReference type="PROSITE" id="PS50102"/>
    </source>
</evidence>
<protein>
    <submittedName>
        <fullName evidence="6">CUGBP Elav-like family member 4</fullName>
    </submittedName>
</protein>